<dbReference type="Pfam" id="PF03401">
    <property type="entry name" value="TctC"/>
    <property type="match status" value="1"/>
</dbReference>
<dbReference type="Gene3D" id="3.40.190.150">
    <property type="entry name" value="Bordetella uptake gene, domain 1"/>
    <property type="match status" value="1"/>
</dbReference>
<dbReference type="InterPro" id="IPR005064">
    <property type="entry name" value="BUG"/>
</dbReference>
<comment type="caution">
    <text evidence="3">The sequence shown here is derived from an EMBL/GenBank/DDBJ whole genome shotgun (WGS) entry which is preliminary data.</text>
</comment>
<proteinExistence type="inferred from homology"/>
<evidence type="ECO:0000313" key="4">
    <source>
        <dbReference type="Proteomes" id="UP001549320"/>
    </source>
</evidence>
<name>A0ABV2QCT0_9BURK</name>
<dbReference type="PIRSF" id="PIRSF017082">
    <property type="entry name" value="YflP"/>
    <property type="match status" value="1"/>
</dbReference>
<keyword evidence="3" id="KW-0675">Receptor</keyword>
<comment type="similarity">
    <text evidence="1">Belongs to the UPF0065 (bug) family.</text>
</comment>
<reference evidence="3 4" key="1">
    <citation type="submission" date="2024-06" db="EMBL/GenBank/DDBJ databases">
        <title>Sorghum-associated microbial communities from plants grown in Nebraska, USA.</title>
        <authorList>
            <person name="Schachtman D."/>
        </authorList>
    </citation>
    <scope>NUCLEOTIDE SEQUENCE [LARGE SCALE GENOMIC DNA]</scope>
    <source>
        <strain evidence="3 4">2709</strain>
    </source>
</reference>
<keyword evidence="2" id="KW-0732">Signal</keyword>
<dbReference type="PANTHER" id="PTHR42928:SF5">
    <property type="entry name" value="BLR1237 PROTEIN"/>
    <property type="match status" value="1"/>
</dbReference>
<protein>
    <submittedName>
        <fullName evidence="3">Tripartite-type tricarboxylate transporter receptor subunit TctC</fullName>
    </submittedName>
</protein>
<dbReference type="InterPro" id="IPR042100">
    <property type="entry name" value="Bug_dom1"/>
</dbReference>
<feature type="signal peptide" evidence="2">
    <location>
        <begin position="1"/>
        <end position="26"/>
    </location>
</feature>
<evidence type="ECO:0000256" key="2">
    <source>
        <dbReference type="SAM" id="SignalP"/>
    </source>
</evidence>
<dbReference type="Gene3D" id="3.40.190.10">
    <property type="entry name" value="Periplasmic binding protein-like II"/>
    <property type="match status" value="1"/>
</dbReference>
<accession>A0ABV2QCT0</accession>
<sequence>MKKSILKAAALAMAGFALSFAPAGYAQTYPNKPVKIVMPWNDGFPANSTRLFSQELATRYKQAFVVEPKPGAGGEVAAKQVIAAPPDGYTLLVTGSSITIRAATNDKNADGLRDLQPIAQITTTPYVIVAKTGKFKTFQDFLAQAKSSQSKVNFASAGVGTGMHYLGELINISAGLQMMHIPYSTGSKQLAAVMGGDVDIAIISLVTAWPQIKAGTMEALAVSSGERSVIASNVPTLHELGLKDVPAIGAWIAVFGPKDMDPAIVRSLSERITEIAKSTATQETVKGWAAELPDTSTTALTNVVRSETSFWKKLIKERNLPVAD</sequence>
<dbReference type="PANTHER" id="PTHR42928">
    <property type="entry name" value="TRICARBOXYLATE-BINDING PROTEIN"/>
    <property type="match status" value="1"/>
</dbReference>
<dbReference type="RefSeq" id="WP_354446219.1">
    <property type="nucleotide sequence ID" value="NZ_JBEPSH010000007.1"/>
</dbReference>
<keyword evidence="4" id="KW-1185">Reference proteome</keyword>
<dbReference type="Proteomes" id="UP001549320">
    <property type="component" value="Unassembled WGS sequence"/>
</dbReference>
<organism evidence="3 4">
    <name type="scientific">Ottowia thiooxydans</name>
    <dbReference type="NCBI Taxonomy" id="219182"/>
    <lineage>
        <taxon>Bacteria</taxon>
        <taxon>Pseudomonadati</taxon>
        <taxon>Pseudomonadota</taxon>
        <taxon>Betaproteobacteria</taxon>
        <taxon>Burkholderiales</taxon>
        <taxon>Comamonadaceae</taxon>
        <taxon>Ottowia</taxon>
    </lineage>
</organism>
<evidence type="ECO:0000256" key="1">
    <source>
        <dbReference type="ARBA" id="ARBA00006987"/>
    </source>
</evidence>
<dbReference type="SUPFAM" id="SSF53850">
    <property type="entry name" value="Periplasmic binding protein-like II"/>
    <property type="match status" value="1"/>
</dbReference>
<dbReference type="CDD" id="cd07012">
    <property type="entry name" value="PBP2_Bug_TTT"/>
    <property type="match status" value="1"/>
</dbReference>
<gene>
    <name evidence="3" type="ORF">ABIE13_003853</name>
</gene>
<feature type="chain" id="PRO_5045493352" evidence="2">
    <location>
        <begin position="27"/>
        <end position="324"/>
    </location>
</feature>
<dbReference type="EMBL" id="JBEPSH010000007">
    <property type="protein sequence ID" value="MET4578737.1"/>
    <property type="molecule type" value="Genomic_DNA"/>
</dbReference>
<evidence type="ECO:0000313" key="3">
    <source>
        <dbReference type="EMBL" id="MET4578737.1"/>
    </source>
</evidence>